<dbReference type="Proteomes" id="UP000070700">
    <property type="component" value="Unassembled WGS sequence"/>
</dbReference>
<dbReference type="PROSITE" id="PS01358">
    <property type="entry name" value="ZF_RANBP2_1"/>
    <property type="match status" value="2"/>
</dbReference>
<protein>
    <recommendedName>
        <fullName evidence="4">RanBP2-type domain-containing protein</fullName>
    </recommendedName>
</protein>
<keyword evidence="6" id="KW-1185">Reference proteome</keyword>
<dbReference type="InterPro" id="IPR001876">
    <property type="entry name" value="Znf_RanBP2"/>
</dbReference>
<dbReference type="GeneID" id="28831902"/>
<evidence type="ECO:0000313" key="6">
    <source>
        <dbReference type="Proteomes" id="UP000070700"/>
    </source>
</evidence>
<name>A0A194XN37_MOLSC</name>
<feature type="domain" description="RanBP2-type" evidence="4">
    <location>
        <begin position="58"/>
        <end position="77"/>
    </location>
</feature>
<keyword evidence="3" id="KW-0862">Zinc</keyword>
<evidence type="ECO:0000256" key="1">
    <source>
        <dbReference type="ARBA" id="ARBA00022723"/>
    </source>
</evidence>
<keyword evidence="2" id="KW-0863">Zinc-finger</keyword>
<accession>A0A194XN37</accession>
<proteinExistence type="predicted"/>
<organism evidence="5 6">
    <name type="scientific">Mollisia scopiformis</name>
    <name type="common">Conifer needle endophyte fungus</name>
    <name type="synonym">Phialocephala scopiformis</name>
    <dbReference type="NCBI Taxonomy" id="149040"/>
    <lineage>
        <taxon>Eukaryota</taxon>
        <taxon>Fungi</taxon>
        <taxon>Dikarya</taxon>
        <taxon>Ascomycota</taxon>
        <taxon>Pezizomycotina</taxon>
        <taxon>Leotiomycetes</taxon>
        <taxon>Helotiales</taxon>
        <taxon>Mollisiaceae</taxon>
        <taxon>Mollisia</taxon>
    </lineage>
</organism>
<evidence type="ECO:0000256" key="2">
    <source>
        <dbReference type="ARBA" id="ARBA00022771"/>
    </source>
</evidence>
<dbReference type="RefSeq" id="XP_018075928.1">
    <property type="nucleotide sequence ID" value="XM_018222176.1"/>
</dbReference>
<reference evidence="5 6" key="1">
    <citation type="submission" date="2015-10" db="EMBL/GenBank/DDBJ databases">
        <title>Full genome of DAOMC 229536 Phialocephala scopiformis, a fungal endophyte of spruce producing the potent anti-insectan compound rugulosin.</title>
        <authorList>
            <consortium name="DOE Joint Genome Institute"/>
            <person name="Walker A.K."/>
            <person name="Frasz S.L."/>
            <person name="Seifert K.A."/>
            <person name="Miller J.D."/>
            <person name="Mondo S.J."/>
            <person name="Labutti K."/>
            <person name="Lipzen A."/>
            <person name="Dockter R."/>
            <person name="Kennedy M."/>
            <person name="Grigoriev I.V."/>
            <person name="Spatafora J.W."/>
        </authorList>
    </citation>
    <scope>NUCLEOTIDE SEQUENCE [LARGE SCALE GENOMIC DNA]</scope>
    <source>
        <strain evidence="5 6">CBS 120377</strain>
    </source>
</reference>
<dbReference type="KEGG" id="psco:LY89DRAFT_777990"/>
<evidence type="ECO:0000256" key="3">
    <source>
        <dbReference type="ARBA" id="ARBA00022833"/>
    </source>
</evidence>
<evidence type="ECO:0000313" key="5">
    <source>
        <dbReference type="EMBL" id="KUJ21573.1"/>
    </source>
</evidence>
<keyword evidence="1" id="KW-0479">Metal-binding</keyword>
<dbReference type="EMBL" id="KQ947407">
    <property type="protein sequence ID" value="KUJ21573.1"/>
    <property type="molecule type" value="Genomic_DNA"/>
</dbReference>
<dbReference type="InParanoid" id="A0A194XN37"/>
<gene>
    <name evidence="5" type="ORF">LY89DRAFT_777990</name>
</gene>
<dbReference type="GO" id="GO:0008270">
    <property type="term" value="F:zinc ion binding"/>
    <property type="evidence" value="ECO:0007669"/>
    <property type="project" value="UniProtKB-KW"/>
</dbReference>
<evidence type="ECO:0000259" key="4">
    <source>
        <dbReference type="PROSITE" id="PS01358"/>
    </source>
</evidence>
<feature type="domain" description="RanBP2-type" evidence="4">
    <location>
        <begin position="148"/>
        <end position="167"/>
    </location>
</feature>
<dbReference type="AlphaFoldDB" id="A0A194XN37"/>
<sequence length="315" mass="35259">MTEPTRVYQWVCHGLKKGEECGKVNPICKVKCYRCGSDRATCGTDYVDDAGSEPNETWDCCNCRHGNAEDETECDHCTHDRCSTCKLRGPRGPDVHLWICDNEKRKNILCGEFNTVEYTECKKCGGPAVNSHPWTTHRYTRSSRVDTWQCSNCAGRNIEEDKVCGYCPHFRCDECYEPDRSITGSYCGSDLGSDAGTDLGSVAYSDAAENCPKESIEDGSALFGRECSQLKKGFPCQQRNWEPAENCDRCGNSRQGRDIFLVDRCPEHTFVWVCCVCDGGNNGEALDEECEYCPNHRCDACLPGLRGNSICLSRR</sequence>